<reference evidence="2" key="1">
    <citation type="submission" date="2018-05" db="EMBL/GenBank/DDBJ databases">
        <authorList>
            <person name="Lanie J.A."/>
            <person name="Ng W.-L."/>
            <person name="Kazmierczak K.M."/>
            <person name="Andrzejewski T.M."/>
            <person name="Davidsen T.M."/>
            <person name="Wayne K.J."/>
            <person name="Tettelin H."/>
            <person name="Glass J.I."/>
            <person name="Rusch D."/>
            <person name="Podicherti R."/>
            <person name="Tsui H.-C.T."/>
            <person name="Winkler M.E."/>
        </authorList>
    </citation>
    <scope>NUCLEOTIDE SEQUENCE</scope>
</reference>
<protein>
    <submittedName>
        <fullName evidence="2">Uncharacterized protein</fullName>
    </submittedName>
</protein>
<name>A0A381YY56_9ZZZZ</name>
<evidence type="ECO:0000256" key="1">
    <source>
        <dbReference type="SAM" id="MobiDB-lite"/>
    </source>
</evidence>
<feature type="region of interest" description="Disordered" evidence="1">
    <location>
        <begin position="60"/>
        <end position="83"/>
    </location>
</feature>
<proteinExistence type="predicted"/>
<dbReference type="AlphaFoldDB" id="A0A381YY56"/>
<organism evidence="2">
    <name type="scientific">marine metagenome</name>
    <dbReference type="NCBI Taxonomy" id="408172"/>
    <lineage>
        <taxon>unclassified sequences</taxon>
        <taxon>metagenomes</taxon>
        <taxon>ecological metagenomes</taxon>
    </lineage>
</organism>
<sequence>MIDDKTIKDRIAVLDEDIQKVNEQLIDLEKKKVECTGLLNALNGAKQQCTYFLEQINDGGQASGQSDVSQEDEDAAAAVAFNS</sequence>
<evidence type="ECO:0000313" key="2">
    <source>
        <dbReference type="EMBL" id="SVA81513.1"/>
    </source>
</evidence>
<dbReference type="EMBL" id="UINC01019270">
    <property type="protein sequence ID" value="SVA81513.1"/>
    <property type="molecule type" value="Genomic_DNA"/>
</dbReference>
<accession>A0A381YY56</accession>
<gene>
    <name evidence="2" type="ORF">METZ01_LOCUS134367</name>
</gene>